<keyword evidence="7" id="KW-0547">Nucleotide-binding</keyword>
<dbReference type="Pfam" id="PF02518">
    <property type="entry name" value="HATPase_c"/>
    <property type="match status" value="1"/>
</dbReference>
<dbReference type="InterPro" id="IPR003594">
    <property type="entry name" value="HATPase_dom"/>
</dbReference>
<name>A0ABU8UY60_9NEIS</name>
<evidence type="ECO:0000313" key="18">
    <source>
        <dbReference type="EMBL" id="MEJ8673830.1"/>
    </source>
</evidence>
<dbReference type="PRINTS" id="PR00344">
    <property type="entry name" value="BCTRLSENSOR"/>
</dbReference>
<comment type="subcellular location">
    <subcellularLocation>
        <location evidence="2">Cell membrane</location>
        <topology evidence="2">Multi-pass membrane protein</topology>
    </subcellularLocation>
</comment>
<keyword evidence="5 13" id="KW-0597">Phosphoprotein</keyword>
<dbReference type="SMART" id="SM00448">
    <property type="entry name" value="REC"/>
    <property type="match status" value="1"/>
</dbReference>
<dbReference type="InterPro" id="IPR036890">
    <property type="entry name" value="HATPase_C_sf"/>
</dbReference>
<dbReference type="InterPro" id="IPR003661">
    <property type="entry name" value="HisK_dim/P_dom"/>
</dbReference>
<dbReference type="Pfam" id="PF00072">
    <property type="entry name" value="Response_reg"/>
    <property type="match status" value="1"/>
</dbReference>
<dbReference type="SMART" id="SM00387">
    <property type="entry name" value="HATPase_c"/>
    <property type="match status" value="1"/>
</dbReference>
<dbReference type="InterPro" id="IPR008207">
    <property type="entry name" value="Sig_transdc_His_kin_Hpt_dom"/>
</dbReference>
<evidence type="ECO:0000256" key="1">
    <source>
        <dbReference type="ARBA" id="ARBA00000085"/>
    </source>
</evidence>
<dbReference type="Gene3D" id="3.30.565.10">
    <property type="entry name" value="Histidine kinase-like ATPase, C-terminal domain"/>
    <property type="match status" value="1"/>
</dbReference>
<dbReference type="SUPFAM" id="SSF52172">
    <property type="entry name" value="CheY-like"/>
    <property type="match status" value="1"/>
</dbReference>
<evidence type="ECO:0000256" key="12">
    <source>
        <dbReference type="PROSITE-ProRule" id="PRU00110"/>
    </source>
</evidence>
<dbReference type="PROSITE" id="PS50110">
    <property type="entry name" value="RESPONSE_REGULATORY"/>
    <property type="match status" value="1"/>
</dbReference>
<evidence type="ECO:0000259" key="15">
    <source>
        <dbReference type="PROSITE" id="PS50109"/>
    </source>
</evidence>
<dbReference type="InterPro" id="IPR011006">
    <property type="entry name" value="CheY-like_superfamily"/>
</dbReference>
<evidence type="ECO:0000256" key="6">
    <source>
        <dbReference type="ARBA" id="ARBA00022692"/>
    </source>
</evidence>
<comment type="catalytic activity">
    <reaction evidence="1">
        <text>ATP + protein L-histidine = ADP + protein N-phospho-L-histidine.</text>
        <dbReference type="EC" id="2.7.13.3"/>
    </reaction>
</comment>
<evidence type="ECO:0000256" key="7">
    <source>
        <dbReference type="ARBA" id="ARBA00022741"/>
    </source>
</evidence>
<dbReference type="Pfam" id="PF00512">
    <property type="entry name" value="HisKA"/>
    <property type="match status" value="1"/>
</dbReference>
<reference evidence="18 19" key="1">
    <citation type="submission" date="2023-12" db="EMBL/GenBank/DDBJ databases">
        <title>Evaluation and characterization of a potential secondary metabolite violacein from indigenous Chromobacterium amazonense SAM215.</title>
        <authorList>
            <person name="Tarafdar M.R."/>
            <person name="Abedin S.M."/>
            <person name="Atiqua A."/>
            <person name="Saha A."/>
            <person name="Khan S.N."/>
        </authorList>
    </citation>
    <scope>NUCLEOTIDE SEQUENCE [LARGE SCALE GENOMIC DNA]</scope>
    <source>
        <strain evidence="18 19">SAM215</strain>
    </source>
</reference>
<dbReference type="PANTHER" id="PTHR45339">
    <property type="entry name" value="HYBRID SIGNAL TRANSDUCTION HISTIDINE KINASE J"/>
    <property type="match status" value="1"/>
</dbReference>
<proteinExistence type="predicted"/>
<dbReference type="EC" id="2.7.13.3" evidence="3"/>
<dbReference type="Pfam" id="PF01627">
    <property type="entry name" value="Hpt"/>
    <property type="match status" value="1"/>
</dbReference>
<dbReference type="CDD" id="cd00088">
    <property type="entry name" value="HPT"/>
    <property type="match status" value="1"/>
</dbReference>
<evidence type="ECO:0000256" key="10">
    <source>
        <dbReference type="ARBA" id="ARBA00023012"/>
    </source>
</evidence>
<dbReference type="SUPFAM" id="SSF47226">
    <property type="entry name" value="Histidine-containing phosphotransfer domain, HPT domain"/>
    <property type="match status" value="1"/>
</dbReference>
<evidence type="ECO:0000256" key="14">
    <source>
        <dbReference type="SAM" id="Phobius"/>
    </source>
</evidence>
<dbReference type="InterPro" id="IPR004358">
    <property type="entry name" value="Sig_transdc_His_kin-like_C"/>
</dbReference>
<keyword evidence="10" id="KW-0902">Two-component regulatory system</keyword>
<feature type="modified residue" description="Phosphohistidine" evidence="12">
    <location>
        <position position="947"/>
    </location>
</feature>
<accession>A0ABU8UY60</accession>
<dbReference type="RefSeq" id="WP_307912095.1">
    <property type="nucleotide sequence ID" value="NZ_JAVFJF020000004.1"/>
</dbReference>
<evidence type="ECO:0000259" key="17">
    <source>
        <dbReference type="PROSITE" id="PS50894"/>
    </source>
</evidence>
<dbReference type="EMBL" id="JAVFJF020000004">
    <property type="protein sequence ID" value="MEJ8673830.1"/>
    <property type="molecule type" value="Genomic_DNA"/>
</dbReference>
<dbReference type="PANTHER" id="PTHR45339:SF1">
    <property type="entry name" value="HYBRID SIGNAL TRANSDUCTION HISTIDINE KINASE J"/>
    <property type="match status" value="1"/>
</dbReference>
<dbReference type="Gene3D" id="3.40.50.2300">
    <property type="match status" value="1"/>
</dbReference>
<dbReference type="PROSITE" id="PS50109">
    <property type="entry name" value="HIS_KIN"/>
    <property type="match status" value="1"/>
</dbReference>
<evidence type="ECO:0000259" key="16">
    <source>
        <dbReference type="PROSITE" id="PS50110"/>
    </source>
</evidence>
<dbReference type="Gene3D" id="1.20.120.160">
    <property type="entry name" value="HPT domain"/>
    <property type="match status" value="1"/>
</dbReference>
<feature type="domain" description="Response regulatory" evidence="16">
    <location>
        <begin position="776"/>
        <end position="890"/>
    </location>
</feature>
<dbReference type="CDD" id="cd16922">
    <property type="entry name" value="HATPase_EvgS-ArcB-TorS-like"/>
    <property type="match status" value="1"/>
</dbReference>
<keyword evidence="6 14" id="KW-0812">Transmembrane</keyword>
<dbReference type="CDD" id="cd17546">
    <property type="entry name" value="REC_hyHK_CKI1_RcsC-like"/>
    <property type="match status" value="1"/>
</dbReference>
<comment type="caution">
    <text evidence="18">The sequence shown here is derived from an EMBL/GenBank/DDBJ whole genome shotgun (WGS) entry which is preliminary data.</text>
</comment>
<keyword evidence="4" id="KW-1003">Cell membrane</keyword>
<evidence type="ECO:0000256" key="4">
    <source>
        <dbReference type="ARBA" id="ARBA00022475"/>
    </source>
</evidence>
<keyword evidence="8" id="KW-0067">ATP-binding</keyword>
<keyword evidence="9 14" id="KW-1133">Transmembrane helix</keyword>
<feature type="domain" description="HPt" evidence="17">
    <location>
        <begin position="908"/>
        <end position="1007"/>
    </location>
</feature>
<evidence type="ECO:0000256" key="8">
    <source>
        <dbReference type="ARBA" id="ARBA00022840"/>
    </source>
</evidence>
<dbReference type="SUPFAM" id="SSF47384">
    <property type="entry name" value="Homodimeric domain of signal transducing histidine kinase"/>
    <property type="match status" value="1"/>
</dbReference>
<protein>
    <recommendedName>
        <fullName evidence="3">histidine kinase</fullName>
        <ecNumber evidence="3">2.7.13.3</ecNumber>
    </recommendedName>
</protein>
<dbReference type="InterPro" id="IPR036641">
    <property type="entry name" value="HPT_dom_sf"/>
</dbReference>
<evidence type="ECO:0000256" key="3">
    <source>
        <dbReference type="ARBA" id="ARBA00012438"/>
    </source>
</evidence>
<dbReference type="SUPFAM" id="SSF55874">
    <property type="entry name" value="ATPase domain of HSP90 chaperone/DNA topoisomerase II/histidine kinase"/>
    <property type="match status" value="1"/>
</dbReference>
<dbReference type="InterPro" id="IPR036097">
    <property type="entry name" value="HisK_dim/P_sf"/>
</dbReference>
<dbReference type="PROSITE" id="PS50894">
    <property type="entry name" value="HPT"/>
    <property type="match status" value="1"/>
</dbReference>
<evidence type="ECO:0000256" key="13">
    <source>
        <dbReference type="PROSITE-ProRule" id="PRU00169"/>
    </source>
</evidence>
<evidence type="ECO:0000256" key="11">
    <source>
        <dbReference type="ARBA" id="ARBA00023136"/>
    </source>
</evidence>
<evidence type="ECO:0000313" key="19">
    <source>
        <dbReference type="Proteomes" id="UP001224516"/>
    </source>
</evidence>
<gene>
    <name evidence="18" type="ORF">QCL97_003755</name>
</gene>
<dbReference type="SMART" id="SM00388">
    <property type="entry name" value="HisKA"/>
    <property type="match status" value="1"/>
</dbReference>
<evidence type="ECO:0000256" key="9">
    <source>
        <dbReference type="ARBA" id="ARBA00022989"/>
    </source>
</evidence>
<evidence type="ECO:0000256" key="2">
    <source>
        <dbReference type="ARBA" id="ARBA00004651"/>
    </source>
</evidence>
<dbReference type="Proteomes" id="UP001224516">
    <property type="component" value="Unassembled WGS sequence"/>
</dbReference>
<dbReference type="InterPro" id="IPR001789">
    <property type="entry name" value="Sig_transdc_resp-reg_receiver"/>
</dbReference>
<keyword evidence="11 14" id="KW-0472">Membrane</keyword>
<organism evidence="18 19">
    <name type="scientific">Chromobacterium amazonense</name>
    <dbReference type="NCBI Taxonomy" id="1382803"/>
    <lineage>
        <taxon>Bacteria</taxon>
        <taxon>Pseudomonadati</taxon>
        <taxon>Pseudomonadota</taxon>
        <taxon>Betaproteobacteria</taxon>
        <taxon>Neisseriales</taxon>
        <taxon>Chromobacteriaceae</taxon>
        <taxon>Chromobacterium</taxon>
    </lineage>
</organism>
<evidence type="ECO:0000256" key="5">
    <source>
        <dbReference type="ARBA" id="ARBA00022553"/>
    </source>
</evidence>
<keyword evidence="19" id="KW-1185">Reference proteome</keyword>
<dbReference type="CDD" id="cd00082">
    <property type="entry name" value="HisKA"/>
    <property type="match status" value="1"/>
</dbReference>
<feature type="transmembrane region" description="Helical" evidence="14">
    <location>
        <begin position="45"/>
        <end position="66"/>
    </location>
</feature>
<feature type="domain" description="Histidine kinase" evidence="15">
    <location>
        <begin position="532"/>
        <end position="753"/>
    </location>
</feature>
<dbReference type="Gene3D" id="1.10.287.130">
    <property type="match status" value="1"/>
</dbReference>
<dbReference type="InterPro" id="IPR005467">
    <property type="entry name" value="His_kinase_dom"/>
</dbReference>
<sequence>MPTPSPDAKGWHVRNLRLVHFFKQTPEKNPGLPELNRLRKIQRGILLAAGMVFSLILSGVVAFSMWQALENQLLDLSDHFNSGNKELSVAIDDYNANQFYWTLQAERVLKSQPALPMRIANEALANHGLVNLSEQSAPYQTHLYMQDLSVLENKESARQLAAIFQMISAMDTRLVFNLGGTTYAYNHHLGILLTVAPPSGRRDEITAQKAQAIIRTIQENNYPRIIDSNYHKRNINIILPDPISQQPSIQVLRFANTFNDWILVKSLYTDQLEKLYQTQNLKYYSALLNKNGEALLHTSRQQSAAYDELSQKIIKSGHTGKFYFDGFSLYCINIEKIPPLDLIHIQICSVPDLFKIQRGLHITLLSVFIFCTLFLWLCISMLEKKIILPAYEKSRRILESEDLNRTLVSTSPSGIALFSTSSGKLILQNSVMASWESRAKDDTSFQRLLENEQILPAAFQAETIDKNLCLPLADGGVLDLHLYAVHTKYLGVPVLLCNLVDITAIKDRERQLEAARKTAESANRAKSSFLAMMSHEIRTPLNAILSSLELLARTPLQEKQQKRLDVALNSTYGLLGIINDILDLSKVEAGQISIESISFDLRALAQEAIQTMSPLAAAKGLAFLSVISSDLAPAYLGDPLRIRQIMLNLLSNAIKFTESGEVIFEVYHQDESDLNSPIRIGVTDSGIGISAEDQDKIFNEFMQADASITRRFGGTGLGLPLCKKLLGLLGGNIEFISEAGMGSTFIATLPLQASHSAVEANRDLPDMAMAPHRRLRLLVVDDHPVNCGLIQEQLQELGHDADTAANGKQALQLACAHAYDVIATDLNMPGMDGYTLAKLLRGENIMAPIIAITAHAGDEERALCAEAGINEVLIKPISLAALNKVIQTLMPNVAPARARSLNDAPSAPVALSPARLKLLLDSLEDSLQAIQSAAHTQNARQAKDQLHAIKGVFAMLHLTPVAQACKALEDLAQADDWSTLLGQLPALRILAHQQLKLSGLWDEDNSA</sequence>
<feature type="modified residue" description="4-aspartylphosphate" evidence="13">
    <location>
        <position position="825"/>
    </location>
</feature>